<keyword evidence="2" id="KW-1185">Reference proteome</keyword>
<protein>
    <submittedName>
        <fullName evidence="1">Uncharacterized protein</fullName>
    </submittedName>
</protein>
<gene>
    <name evidence="1" type="ORF">H1191_03875</name>
</gene>
<organism evidence="1 2">
    <name type="scientific">Paenactinomyces guangxiensis</name>
    <dbReference type="NCBI Taxonomy" id="1490290"/>
    <lineage>
        <taxon>Bacteria</taxon>
        <taxon>Bacillati</taxon>
        <taxon>Bacillota</taxon>
        <taxon>Bacilli</taxon>
        <taxon>Bacillales</taxon>
        <taxon>Thermoactinomycetaceae</taxon>
        <taxon>Paenactinomyces</taxon>
    </lineage>
</organism>
<proteinExistence type="predicted"/>
<name>A0A7W2A7T2_9BACL</name>
<reference evidence="1 2" key="1">
    <citation type="submission" date="2020-07" db="EMBL/GenBank/DDBJ databases">
        <authorList>
            <person name="Feng H."/>
        </authorList>
    </citation>
    <scope>NUCLEOTIDE SEQUENCE [LARGE SCALE GENOMIC DNA]</scope>
    <source>
        <strain evidence="2">s-10</strain>
    </source>
</reference>
<dbReference type="RefSeq" id="WP_181750671.1">
    <property type="nucleotide sequence ID" value="NZ_JACEIQ010000002.1"/>
</dbReference>
<evidence type="ECO:0000313" key="2">
    <source>
        <dbReference type="Proteomes" id="UP000535491"/>
    </source>
</evidence>
<sequence length="66" mass="7798">MKSSFLYMTKRTLAAAVLERIAEECACWYPRDMVMELAMIDVCLLLDIRSPDYESHTPLFTFFYCF</sequence>
<dbReference type="AlphaFoldDB" id="A0A7W2A7T2"/>
<dbReference type="EMBL" id="JACEIQ010000002">
    <property type="protein sequence ID" value="MBA4493442.1"/>
    <property type="molecule type" value="Genomic_DNA"/>
</dbReference>
<accession>A0A7W2A7T2</accession>
<evidence type="ECO:0000313" key="1">
    <source>
        <dbReference type="EMBL" id="MBA4493442.1"/>
    </source>
</evidence>
<dbReference type="Proteomes" id="UP000535491">
    <property type="component" value="Unassembled WGS sequence"/>
</dbReference>
<comment type="caution">
    <text evidence="1">The sequence shown here is derived from an EMBL/GenBank/DDBJ whole genome shotgun (WGS) entry which is preliminary data.</text>
</comment>